<evidence type="ECO:0000256" key="16">
    <source>
        <dbReference type="ARBA" id="ARBA00032853"/>
    </source>
</evidence>
<comment type="function">
    <text evidence="14 19">Joins adenosylcobinamide-GDP and alpha-ribazole to generate adenosylcobalamin (Ado-cobalamin). Also synthesizes adenosylcobalamin 5'-phosphate from adenosylcobinamide-GDP and alpha-ribazole 5'-phosphate.</text>
</comment>
<keyword evidence="12 19" id="KW-1133">Transmembrane helix</keyword>
<evidence type="ECO:0000256" key="9">
    <source>
        <dbReference type="ARBA" id="ARBA00022679"/>
    </source>
</evidence>
<evidence type="ECO:0000256" key="15">
    <source>
        <dbReference type="ARBA" id="ARBA00032605"/>
    </source>
</evidence>
<protein>
    <recommendedName>
        <fullName evidence="6 19">Adenosylcobinamide-GDP ribazoletransferase</fullName>
        <ecNumber evidence="5 19">2.7.8.26</ecNumber>
    </recommendedName>
    <alternativeName>
        <fullName evidence="16 19">Cobalamin synthase</fullName>
    </alternativeName>
    <alternativeName>
        <fullName evidence="15 19">Cobalamin-5'-phosphate synthase</fullName>
    </alternativeName>
</protein>
<dbReference type="Proteomes" id="UP000002033">
    <property type="component" value="Chromosome"/>
</dbReference>
<dbReference type="KEGG" id="hdn:Hden_2577"/>
<keyword evidence="10 19" id="KW-0812">Transmembrane</keyword>
<comment type="pathway">
    <text evidence="3 19">Cofactor biosynthesis; adenosylcobalamin biosynthesis; adenosylcobalamin from cob(II)yrinate a,c-diamide: step 7/7.</text>
</comment>
<gene>
    <name evidence="19" type="primary">cobS</name>
    <name evidence="20" type="ordered locus">Hden_2577</name>
</gene>
<evidence type="ECO:0000256" key="11">
    <source>
        <dbReference type="ARBA" id="ARBA00022842"/>
    </source>
</evidence>
<feature type="transmembrane region" description="Helical" evidence="19">
    <location>
        <begin position="232"/>
        <end position="252"/>
    </location>
</feature>
<feature type="transmembrane region" description="Helical" evidence="19">
    <location>
        <begin position="41"/>
        <end position="61"/>
    </location>
</feature>
<reference evidence="21" key="1">
    <citation type="journal article" date="2011" name="J. Bacteriol.">
        <title>Genome sequences of eight morphologically diverse alphaproteobacteria.</title>
        <authorList>
            <consortium name="US DOE Joint Genome Institute"/>
            <person name="Brown P.J."/>
            <person name="Kysela D.T."/>
            <person name="Buechlein A."/>
            <person name="Hemmerich C."/>
            <person name="Brun Y.V."/>
        </authorList>
    </citation>
    <scope>NUCLEOTIDE SEQUENCE [LARGE SCALE GENOMIC DNA]</scope>
    <source>
        <strain evidence="21">ATCC 51888 / DSM 1869 / NCIB 11706 / TK 0415</strain>
    </source>
</reference>
<keyword evidence="19" id="KW-0997">Cell inner membrane</keyword>
<dbReference type="OrthoDB" id="9794626at2"/>
<feature type="transmembrane region" description="Helical" evidence="19">
    <location>
        <begin position="202"/>
        <end position="220"/>
    </location>
</feature>
<dbReference type="HOGENOM" id="CLU_057426_1_1_5"/>
<dbReference type="EC" id="2.7.8.26" evidence="5 19"/>
<accession>D8JT55</accession>
<keyword evidence="13 19" id="KW-0472">Membrane</keyword>
<evidence type="ECO:0000313" key="21">
    <source>
        <dbReference type="Proteomes" id="UP000002033"/>
    </source>
</evidence>
<evidence type="ECO:0000256" key="10">
    <source>
        <dbReference type="ARBA" id="ARBA00022692"/>
    </source>
</evidence>
<evidence type="ECO:0000256" key="12">
    <source>
        <dbReference type="ARBA" id="ARBA00022989"/>
    </source>
</evidence>
<organism evidence="20 21">
    <name type="scientific">Hyphomicrobium denitrificans (strain ATCC 51888 / DSM 1869 / NCIMB 11706 / TK 0415)</name>
    <dbReference type="NCBI Taxonomy" id="582899"/>
    <lineage>
        <taxon>Bacteria</taxon>
        <taxon>Pseudomonadati</taxon>
        <taxon>Pseudomonadota</taxon>
        <taxon>Alphaproteobacteria</taxon>
        <taxon>Hyphomicrobiales</taxon>
        <taxon>Hyphomicrobiaceae</taxon>
        <taxon>Hyphomicrobium</taxon>
    </lineage>
</organism>
<keyword evidence="9 19" id="KW-0808">Transferase</keyword>
<dbReference type="eggNOG" id="COG0368">
    <property type="taxonomic scope" value="Bacteria"/>
</dbReference>
<dbReference type="STRING" id="582899.Hden_2577"/>
<comment type="cofactor">
    <cofactor evidence="1 19">
        <name>Mg(2+)</name>
        <dbReference type="ChEBI" id="CHEBI:18420"/>
    </cofactor>
</comment>
<dbReference type="GO" id="GO:0008818">
    <property type="term" value="F:cobalamin 5'-phosphate synthase activity"/>
    <property type="evidence" value="ECO:0007669"/>
    <property type="project" value="UniProtKB-UniRule"/>
</dbReference>
<comment type="similarity">
    <text evidence="4 19">Belongs to the CobS family.</text>
</comment>
<dbReference type="AlphaFoldDB" id="D8JT55"/>
<comment type="catalytic activity">
    <reaction evidence="18 19">
        <text>alpha-ribazole 5'-phosphate + adenosylcob(III)inamide-GDP = adenosylcob(III)alamin 5'-phosphate + GMP + H(+)</text>
        <dbReference type="Rhea" id="RHEA:23560"/>
        <dbReference type="ChEBI" id="CHEBI:15378"/>
        <dbReference type="ChEBI" id="CHEBI:57918"/>
        <dbReference type="ChEBI" id="CHEBI:58115"/>
        <dbReference type="ChEBI" id="CHEBI:60487"/>
        <dbReference type="ChEBI" id="CHEBI:60493"/>
        <dbReference type="EC" id="2.7.8.26"/>
    </reaction>
</comment>
<dbReference type="EMBL" id="CP002083">
    <property type="protein sequence ID" value="ADJ24373.1"/>
    <property type="molecule type" value="Genomic_DNA"/>
</dbReference>
<keyword evidence="7 19" id="KW-1003">Cell membrane</keyword>
<evidence type="ECO:0000256" key="8">
    <source>
        <dbReference type="ARBA" id="ARBA00022573"/>
    </source>
</evidence>
<evidence type="ECO:0000256" key="2">
    <source>
        <dbReference type="ARBA" id="ARBA00004651"/>
    </source>
</evidence>
<dbReference type="PANTHER" id="PTHR34148">
    <property type="entry name" value="ADENOSYLCOBINAMIDE-GDP RIBAZOLETRANSFERASE"/>
    <property type="match status" value="1"/>
</dbReference>
<sequence length="255" mass="26132">MIAREVRFFKIALQFLTQLPVGSIGDCPPDWLARSAKYMPLVGVIVGAIAGAAIVLSAAFLPAPLPTVIGIVVAIAITGALHEDGLADTTDAFGGGRTRERRLEIMRDSRIGTYGTLALISVLALKGAALVALTPWNAALVMVAGHAGARLATIVTMSRLPHAGGGVAKVSQKISELTVSEIAVALALGLIPGFLLLGATTFIAAALFAFAAASIIALIARRKIAGYTGDVLGAVEQVFEAAFFVAATALIVGPH</sequence>
<evidence type="ECO:0000256" key="13">
    <source>
        <dbReference type="ARBA" id="ARBA00023136"/>
    </source>
</evidence>
<evidence type="ECO:0000313" key="20">
    <source>
        <dbReference type="EMBL" id="ADJ24373.1"/>
    </source>
</evidence>
<dbReference type="UniPathway" id="UPA00148">
    <property type="reaction ID" value="UER00238"/>
</dbReference>
<keyword evidence="8 19" id="KW-0169">Cobalamin biosynthesis</keyword>
<dbReference type="GO" id="GO:0009236">
    <property type="term" value="P:cobalamin biosynthetic process"/>
    <property type="evidence" value="ECO:0007669"/>
    <property type="project" value="UniProtKB-UniRule"/>
</dbReference>
<evidence type="ECO:0000256" key="19">
    <source>
        <dbReference type="HAMAP-Rule" id="MF_00719"/>
    </source>
</evidence>
<evidence type="ECO:0000256" key="17">
    <source>
        <dbReference type="ARBA" id="ARBA00048623"/>
    </source>
</evidence>
<feature type="transmembrane region" description="Helical" evidence="19">
    <location>
        <begin position="111"/>
        <end position="132"/>
    </location>
</feature>
<dbReference type="GO" id="GO:0005886">
    <property type="term" value="C:plasma membrane"/>
    <property type="evidence" value="ECO:0007669"/>
    <property type="project" value="UniProtKB-SubCell"/>
</dbReference>
<dbReference type="PANTHER" id="PTHR34148:SF1">
    <property type="entry name" value="ADENOSYLCOBINAMIDE-GDP RIBAZOLETRANSFERASE"/>
    <property type="match status" value="1"/>
</dbReference>
<evidence type="ECO:0000256" key="18">
    <source>
        <dbReference type="ARBA" id="ARBA00049504"/>
    </source>
</evidence>
<name>D8JT55_HYPDA</name>
<evidence type="ECO:0000256" key="5">
    <source>
        <dbReference type="ARBA" id="ARBA00013200"/>
    </source>
</evidence>
<keyword evidence="21" id="KW-1185">Reference proteome</keyword>
<evidence type="ECO:0000256" key="14">
    <source>
        <dbReference type="ARBA" id="ARBA00025228"/>
    </source>
</evidence>
<keyword evidence="11 19" id="KW-0460">Magnesium</keyword>
<dbReference type="HAMAP" id="MF_00719">
    <property type="entry name" value="CobS"/>
    <property type="match status" value="1"/>
</dbReference>
<proteinExistence type="inferred from homology"/>
<dbReference type="NCBIfam" id="TIGR00317">
    <property type="entry name" value="cobS"/>
    <property type="match status" value="1"/>
</dbReference>
<dbReference type="InterPro" id="IPR003805">
    <property type="entry name" value="CobS"/>
</dbReference>
<comment type="subcellular location">
    <subcellularLocation>
        <location evidence="19">Cell inner membrane</location>
        <topology evidence="19">Multi-pass membrane protein</topology>
    </subcellularLocation>
    <subcellularLocation>
        <location evidence="2">Cell membrane</location>
        <topology evidence="2">Multi-pass membrane protein</topology>
    </subcellularLocation>
</comment>
<dbReference type="GO" id="GO:0051073">
    <property type="term" value="F:adenosylcobinamide-GDP ribazoletransferase activity"/>
    <property type="evidence" value="ECO:0007669"/>
    <property type="project" value="UniProtKB-UniRule"/>
</dbReference>
<dbReference type="Pfam" id="PF02654">
    <property type="entry name" value="CobS"/>
    <property type="match status" value="1"/>
</dbReference>
<evidence type="ECO:0000256" key="3">
    <source>
        <dbReference type="ARBA" id="ARBA00004663"/>
    </source>
</evidence>
<dbReference type="RefSeq" id="WP_013216532.1">
    <property type="nucleotide sequence ID" value="NC_014313.1"/>
</dbReference>
<comment type="catalytic activity">
    <reaction evidence="17 19">
        <text>alpha-ribazole + adenosylcob(III)inamide-GDP = adenosylcob(III)alamin + GMP + H(+)</text>
        <dbReference type="Rhea" id="RHEA:16049"/>
        <dbReference type="ChEBI" id="CHEBI:10329"/>
        <dbReference type="ChEBI" id="CHEBI:15378"/>
        <dbReference type="ChEBI" id="CHEBI:18408"/>
        <dbReference type="ChEBI" id="CHEBI:58115"/>
        <dbReference type="ChEBI" id="CHEBI:60487"/>
        <dbReference type="EC" id="2.7.8.26"/>
    </reaction>
</comment>
<evidence type="ECO:0000256" key="6">
    <source>
        <dbReference type="ARBA" id="ARBA00015850"/>
    </source>
</evidence>
<evidence type="ECO:0000256" key="4">
    <source>
        <dbReference type="ARBA" id="ARBA00010561"/>
    </source>
</evidence>
<evidence type="ECO:0000256" key="7">
    <source>
        <dbReference type="ARBA" id="ARBA00022475"/>
    </source>
</evidence>
<evidence type="ECO:0000256" key="1">
    <source>
        <dbReference type="ARBA" id="ARBA00001946"/>
    </source>
</evidence>